<proteinExistence type="predicted"/>
<protein>
    <submittedName>
        <fullName evidence="2">Uncharacterized protein</fullName>
    </submittedName>
</protein>
<dbReference type="EMBL" id="CAJGYO010000010">
    <property type="protein sequence ID" value="CAD6257067.1"/>
    <property type="molecule type" value="Genomic_DNA"/>
</dbReference>
<dbReference type="OrthoDB" id="624824at2759"/>
<keyword evidence="1" id="KW-0732">Signal</keyword>
<feature type="signal peptide" evidence="1">
    <location>
        <begin position="1"/>
        <end position="25"/>
    </location>
</feature>
<gene>
    <name evidence="2" type="ORF">NCGR_LOCUS40557</name>
</gene>
<name>A0A811QLP0_9POAL</name>
<sequence length="119" mass="12961">MARLHHLSLVAISLLLLLLPVLAAAAAEEPDIRISVQYPTEEEARWLDRWSEKCQAQGAGSGFSVHPATEEESAYLNSIFDNGRKRAASGGHSHDGGGVRAGFDGHIEFDDDDHPYACY</sequence>
<evidence type="ECO:0000313" key="2">
    <source>
        <dbReference type="EMBL" id="CAD6257067.1"/>
    </source>
</evidence>
<feature type="chain" id="PRO_5032426978" evidence="1">
    <location>
        <begin position="26"/>
        <end position="119"/>
    </location>
</feature>
<comment type="caution">
    <text evidence="2">The sequence shown here is derived from an EMBL/GenBank/DDBJ whole genome shotgun (WGS) entry which is preliminary data.</text>
</comment>
<accession>A0A811QLP0</accession>
<evidence type="ECO:0000256" key="1">
    <source>
        <dbReference type="SAM" id="SignalP"/>
    </source>
</evidence>
<organism evidence="2 3">
    <name type="scientific">Miscanthus lutarioriparius</name>
    <dbReference type="NCBI Taxonomy" id="422564"/>
    <lineage>
        <taxon>Eukaryota</taxon>
        <taxon>Viridiplantae</taxon>
        <taxon>Streptophyta</taxon>
        <taxon>Embryophyta</taxon>
        <taxon>Tracheophyta</taxon>
        <taxon>Spermatophyta</taxon>
        <taxon>Magnoliopsida</taxon>
        <taxon>Liliopsida</taxon>
        <taxon>Poales</taxon>
        <taxon>Poaceae</taxon>
        <taxon>PACMAD clade</taxon>
        <taxon>Panicoideae</taxon>
        <taxon>Andropogonodae</taxon>
        <taxon>Andropogoneae</taxon>
        <taxon>Saccharinae</taxon>
        <taxon>Miscanthus</taxon>
    </lineage>
</organism>
<dbReference type="Proteomes" id="UP000604825">
    <property type="component" value="Unassembled WGS sequence"/>
</dbReference>
<dbReference type="AlphaFoldDB" id="A0A811QLP0"/>
<reference evidence="2" key="1">
    <citation type="submission" date="2020-10" db="EMBL/GenBank/DDBJ databases">
        <authorList>
            <person name="Han B."/>
            <person name="Lu T."/>
            <person name="Zhao Q."/>
            <person name="Huang X."/>
            <person name="Zhao Y."/>
        </authorList>
    </citation>
    <scope>NUCLEOTIDE SEQUENCE</scope>
</reference>
<evidence type="ECO:0000313" key="3">
    <source>
        <dbReference type="Proteomes" id="UP000604825"/>
    </source>
</evidence>
<keyword evidence="3" id="KW-1185">Reference proteome</keyword>